<reference evidence="1" key="2">
    <citation type="journal article" date="2015" name="Data Brief">
        <title>Shoot transcriptome of the giant reed, Arundo donax.</title>
        <authorList>
            <person name="Barrero R.A."/>
            <person name="Guerrero F.D."/>
            <person name="Moolhuijzen P."/>
            <person name="Goolsby J.A."/>
            <person name="Tidwell J."/>
            <person name="Bellgard S.E."/>
            <person name="Bellgard M.I."/>
        </authorList>
    </citation>
    <scope>NUCLEOTIDE SEQUENCE</scope>
    <source>
        <tissue evidence="1">Shoot tissue taken approximately 20 cm above the soil surface</tissue>
    </source>
</reference>
<name>A0A0A9EQN6_ARUDO</name>
<accession>A0A0A9EQN6</accession>
<evidence type="ECO:0000313" key="1">
    <source>
        <dbReference type="EMBL" id="JAE00156.1"/>
    </source>
</evidence>
<protein>
    <submittedName>
        <fullName evidence="1">Uncharacterized protein</fullName>
    </submittedName>
</protein>
<organism evidence="1">
    <name type="scientific">Arundo donax</name>
    <name type="common">Giant reed</name>
    <name type="synonym">Donax arundinaceus</name>
    <dbReference type="NCBI Taxonomy" id="35708"/>
    <lineage>
        <taxon>Eukaryota</taxon>
        <taxon>Viridiplantae</taxon>
        <taxon>Streptophyta</taxon>
        <taxon>Embryophyta</taxon>
        <taxon>Tracheophyta</taxon>
        <taxon>Spermatophyta</taxon>
        <taxon>Magnoliopsida</taxon>
        <taxon>Liliopsida</taxon>
        <taxon>Poales</taxon>
        <taxon>Poaceae</taxon>
        <taxon>PACMAD clade</taxon>
        <taxon>Arundinoideae</taxon>
        <taxon>Arundineae</taxon>
        <taxon>Arundo</taxon>
    </lineage>
</organism>
<sequence length="34" mass="3811">MLAHCKHDNGNHNCKAALKRMIPDIKTCHPEIGI</sequence>
<dbReference type="EMBL" id="GBRH01197740">
    <property type="protein sequence ID" value="JAE00156.1"/>
    <property type="molecule type" value="Transcribed_RNA"/>
</dbReference>
<dbReference type="AlphaFoldDB" id="A0A0A9EQN6"/>
<proteinExistence type="predicted"/>
<reference evidence="1" key="1">
    <citation type="submission" date="2014-09" db="EMBL/GenBank/DDBJ databases">
        <authorList>
            <person name="Magalhaes I.L.F."/>
            <person name="Oliveira U."/>
            <person name="Santos F.R."/>
            <person name="Vidigal T.H.D.A."/>
            <person name="Brescovit A.D."/>
            <person name="Santos A.J."/>
        </authorList>
    </citation>
    <scope>NUCLEOTIDE SEQUENCE</scope>
    <source>
        <tissue evidence="1">Shoot tissue taken approximately 20 cm above the soil surface</tissue>
    </source>
</reference>